<feature type="compositionally biased region" description="Basic and acidic residues" evidence="1">
    <location>
        <begin position="1"/>
        <end position="20"/>
    </location>
</feature>
<proteinExistence type="predicted"/>
<organism evidence="2">
    <name type="scientific">Oikopleura dioica</name>
    <name type="common">Tunicate</name>
    <dbReference type="NCBI Taxonomy" id="34765"/>
    <lineage>
        <taxon>Eukaryota</taxon>
        <taxon>Metazoa</taxon>
        <taxon>Chordata</taxon>
        <taxon>Tunicata</taxon>
        <taxon>Appendicularia</taxon>
        <taxon>Copelata</taxon>
        <taxon>Oikopleuridae</taxon>
        <taxon>Oikopleura</taxon>
    </lineage>
</organism>
<dbReference type="EMBL" id="FN654558">
    <property type="protein sequence ID" value="CBY34906.1"/>
    <property type="molecule type" value="Genomic_DNA"/>
</dbReference>
<protein>
    <submittedName>
        <fullName evidence="2">Uncharacterized protein</fullName>
    </submittedName>
</protein>
<accession>E4YHD2</accession>
<evidence type="ECO:0000313" key="2">
    <source>
        <dbReference type="EMBL" id="CBY34906.1"/>
    </source>
</evidence>
<reference evidence="2" key="1">
    <citation type="journal article" date="2010" name="Science">
        <title>Plasticity of animal genome architecture unmasked by rapid evolution of a pelagic tunicate.</title>
        <authorList>
            <person name="Denoeud F."/>
            <person name="Henriet S."/>
            <person name="Mungpakdee S."/>
            <person name="Aury J.M."/>
            <person name="Da Silva C."/>
            <person name="Brinkmann H."/>
            <person name="Mikhaleva J."/>
            <person name="Olsen L.C."/>
            <person name="Jubin C."/>
            <person name="Canestro C."/>
            <person name="Bouquet J.M."/>
            <person name="Danks G."/>
            <person name="Poulain J."/>
            <person name="Campsteijn C."/>
            <person name="Adamski M."/>
            <person name="Cross I."/>
            <person name="Yadetie F."/>
            <person name="Muffato M."/>
            <person name="Louis A."/>
            <person name="Butcher S."/>
            <person name="Tsagkogeorga G."/>
            <person name="Konrad A."/>
            <person name="Singh S."/>
            <person name="Jensen M.F."/>
            <person name="Cong E.H."/>
            <person name="Eikeseth-Otteraa H."/>
            <person name="Noel B."/>
            <person name="Anthouard V."/>
            <person name="Porcel B.M."/>
            <person name="Kachouri-Lafond R."/>
            <person name="Nishino A."/>
            <person name="Ugolini M."/>
            <person name="Chourrout P."/>
            <person name="Nishida H."/>
            <person name="Aasland R."/>
            <person name="Huzurbazar S."/>
            <person name="Westhof E."/>
            <person name="Delsuc F."/>
            <person name="Lehrach H."/>
            <person name="Reinhardt R."/>
            <person name="Weissenbach J."/>
            <person name="Roy S.W."/>
            <person name="Artiguenave F."/>
            <person name="Postlethwait J.H."/>
            <person name="Manak J.R."/>
            <person name="Thompson E.M."/>
            <person name="Jaillon O."/>
            <person name="Du Pasquier L."/>
            <person name="Boudinot P."/>
            <person name="Liberles D.A."/>
            <person name="Volff J.N."/>
            <person name="Philippe H."/>
            <person name="Lenhard B."/>
            <person name="Roest Crollius H."/>
            <person name="Wincker P."/>
            <person name="Chourrout D."/>
        </authorList>
    </citation>
    <scope>NUCLEOTIDE SEQUENCE [LARGE SCALE GENOMIC DNA]</scope>
</reference>
<feature type="compositionally biased region" description="Polar residues" evidence="1">
    <location>
        <begin position="28"/>
        <end position="40"/>
    </location>
</feature>
<feature type="region of interest" description="Disordered" evidence="1">
    <location>
        <begin position="1"/>
        <end position="41"/>
    </location>
</feature>
<name>E4YHD2_OIKDI</name>
<evidence type="ECO:0000256" key="1">
    <source>
        <dbReference type="SAM" id="MobiDB-lite"/>
    </source>
</evidence>
<gene>
    <name evidence="2" type="ORF">GSOID_T00024944001</name>
</gene>
<dbReference type="Proteomes" id="UP000011014">
    <property type="component" value="Unassembled WGS sequence"/>
</dbReference>
<sequence>MNSEDKTKPKTIKVKEREFESSSSSSSDEGIQTRSKTMNKIQYRPTCEATLGGFPKNAKLTPAQIAKLQHDHKLATEIFNQFFNPDQDRTKKEEKKVKKTERKVKEEPVFGDWDLNVTKANEVEVKEENLDFWQDMIDE</sequence>
<dbReference type="AlphaFoldDB" id="E4YHD2"/>